<keyword evidence="6 7" id="KW-0472">Membrane</keyword>
<dbReference type="PROSITE" id="PS50850">
    <property type="entry name" value="MFS"/>
    <property type="match status" value="1"/>
</dbReference>
<keyword evidence="5 7" id="KW-1133">Transmembrane helix</keyword>
<gene>
    <name evidence="9" type="ORF">FPZ44_10790</name>
</gene>
<dbReference type="InterPro" id="IPR020846">
    <property type="entry name" value="MFS_dom"/>
</dbReference>
<dbReference type="InterPro" id="IPR011701">
    <property type="entry name" value="MFS"/>
</dbReference>
<dbReference type="InterPro" id="IPR051788">
    <property type="entry name" value="MFS_Transporter"/>
</dbReference>
<keyword evidence="4 7" id="KW-0812">Transmembrane</keyword>
<dbReference type="OrthoDB" id="1674556at2"/>
<comment type="subcellular location">
    <subcellularLocation>
        <location evidence="1">Cell membrane</location>
        <topology evidence="1">Multi-pass membrane protein</topology>
    </subcellularLocation>
</comment>
<feature type="transmembrane region" description="Helical" evidence="7">
    <location>
        <begin position="259"/>
        <end position="279"/>
    </location>
</feature>
<keyword evidence="10" id="KW-1185">Reference proteome</keyword>
<feature type="transmembrane region" description="Helical" evidence="7">
    <location>
        <begin position="57"/>
        <end position="81"/>
    </location>
</feature>
<protein>
    <submittedName>
        <fullName evidence="9">MFS transporter</fullName>
    </submittedName>
</protein>
<evidence type="ECO:0000256" key="2">
    <source>
        <dbReference type="ARBA" id="ARBA00008335"/>
    </source>
</evidence>
<dbReference type="Proteomes" id="UP000318102">
    <property type="component" value="Unassembled WGS sequence"/>
</dbReference>
<evidence type="ECO:0000259" key="8">
    <source>
        <dbReference type="PROSITE" id="PS50850"/>
    </source>
</evidence>
<dbReference type="Gene3D" id="1.20.1250.20">
    <property type="entry name" value="MFS general substrate transporter like domains"/>
    <property type="match status" value="2"/>
</dbReference>
<proteinExistence type="inferred from homology"/>
<evidence type="ECO:0000256" key="1">
    <source>
        <dbReference type="ARBA" id="ARBA00004651"/>
    </source>
</evidence>
<dbReference type="PANTHER" id="PTHR23514">
    <property type="entry name" value="BYPASS OF STOP CODON PROTEIN 6"/>
    <property type="match status" value="1"/>
</dbReference>
<dbReference type="GO" id="GO:0022857">
    <property type="term" value="F:transmembrane transporter activity"/>
    <property type="evidence" value="ECO:0007669"/>
    <property type="project" value="InterPro"/>
</dbReference>
<dbReference type="Pfam" id="PF07690">
    <property type="entry name" value="MFS_1"/>
    <property type="match status" value="1"/>
</dbReference>
<evidence type="ECO:0000256" key="7">
    <source>
        <dbReference type="SAM" id="Phobius"/>
    </source>
</evidence>
<feature type="transmembrane region" description="Helical" evidence="7">
    <location>
        <begin position="119"/>
        <end position="140"/>
    </location>
</feature>
<sequence length="420" mass="46284">MRIWGIFGVEQHLKKHKRIYAMQLATIFLGFIIFGISENIKGPAIPRIQFDFMLNEAQLGTLLSLNALGYLLACSFTAFLTRIWGIKIVSITAFGAMLLSGVCIYFSHSYPLFASSYFLMYIGNGMLEIALAILGARIFVKNTGMMMNLSHGFYGLSSTVAPLMATGLMSVTVFGHTLDWRGMYLIMLSLSILPIILAWRSSFPGDDLSQEERVPFKQLMRDPVLWFMVLILSFGVVSELAVGGWLVNFLEKAYQWDTVAASGLLSAFFLCFALARIVLGPVTDKIGFNLSLIIFSAFSAICTFLAIWGGEKFAFLFAAAGIGIAMIYPTVMAFIAKRYPNESDTAITFTVTLMGIGCVIGNYMIGGIIELVKQLYGADTQIGLIRGLQAGYGFIGLCAAICAVFSFILYVRLKQRKELI</sequence>
<organism evidence="9 10">
    <name type="scientific">Paenibacillus agilis</name>
    <dbReference type="NCBI Taxonomy" id="3020863"/>
    <lineage>
        <taxon>Bacteria</taxon>
        <taxon>Bacillati</taxon>
        <taxon>Bacillota</taxon>
        <taxon>Bacilli</taxon>
        <taxon>Bacillales</taxon>
        <taxon>Paenibacillaceae</taxon>
        <taxon>Paenibacillus</taxon>
    </lineage>
</organism>
<accession>A0A559J0T1</accession>
<feature type="transmembrane region" description="Helical" evidence="7">
    <location>
        <begin position="182"/>
        <end position="203"/>
    </location>
</feature>
<name>A0A559J0T1_9BACL</name>
<evidence type="ECO:0000256" key="5">
    <source>
        <dbReference type="ARBA" id="ARBA00022989"/>
    </source>
</evidence>
<dbReference type="InterPro" id="IPR036259">
    <property type="entry name" value="MFS_trans_sf"/>
</dbReference>
<feature type="transmembrane region" description="Helical" evidence="7">
    <location>
        <begin position="20"/>
        <end position="37"/>
    </location>
</feature>
<evidence type="ECO:0000256" key="6">
    <source>
        <dbReference type="ARBA" id="ARBA00023136"/>
    </source>
</evidence>
<evidence type="ECO:0000256" key="4">
    <source>
        <dbReference type="ARBA" id="ARBA00022692"/>
    </source>
</evidence>
<feature type="transmembrane region" description="Helical" evidence="7">
    <location>
        <begin position="152"/>
        <end position="176"/>
    </location>
</feature>
<feature type="transmembrane region" description="Helical" evidence="7">
    <location>
        <begin position="286"/>
        <end position="308"/>
    </location>
</feature>
<dbReference type="SUPFAM" id="SSF103473">
    <property type="entry name" value="MFS general substrate transporter"/>
    <property type="match status" value="1"/>
</dbReference>
<feature type="transmembrane region" description="Helical" evidence="7">
    <location>
        <begin position="314"/>
        <end position="335"/>
    </location>
</feature>
<dbReference type="AlphaFoldDB" id="A0A559J0T1"/>
<feature type="domain" description="Major facilitator superfamily (MFS) profile" evidence="8">
    <location>
        <begin position="23"/>
        <end position="414"/>
    </location>
</feature>
<feature type="transmembrane region" description="Helical" evidence="7">
    <location>
        <begin position="389"/>
        <end position="411"/>
    </location>
</feature>
<dbReference type="EMBL" id="VNJK01000001">
    <property type="protein sequence ID" value="TVX93498.1"/>
    <property type="molecule type" value="Genomic_DNA"/>
</dbReference>
<evidence type="ECO:0000313" key="9">
    <source>
        <dbReference type="EMBL" id="TVX93498.1"/>
    </source>
</evidence>
<comment type="similarity">
    <text evidence="2">Belongs to the major facilitator superfamily.</text>
</comment>
<feature type="transmembrane region" description="Helical" evidence="7">
    <location>
        <begin position="347"/>
        <end position="369"/>
    </location>
</feature>
<comment type="caution">
    <text evidence="9">The sequence shown here is derived from an EMBL/GenBank/DDBJ whole genome shotgun (WGS) entry which is preliminary data.</text>
</comment>
<evidence type="ECO:0000256" key="3">
    <source>
        <dbReference type="ARBA" id="ARBA00022448"/>
    </source>
</evidence>
<reference evidence="9 10" key="1">
    <citation type="submission" date="2019-07" db="EMBL/GenBank/DDBJ databases">
        <authorList>
            <person name="Kim J."/>
        </authorList>
    </citation>
    <scope>NUCLEOTIDE SEQUENCE [LARGE SCALE GENOMIC DNA]</scope>
    <source>
        <strain evidence="9 10">N4</strain>
    </source>
</reference>
<feature type="transmembrane region" description="Helical" evidence="7">
    <location>
        <begin position="224"/>
        <end position="247"/>
    </location>
</feature>
<feature type="transmembrane region" description="Helical" evidence="7">
    <location>
        <begin position="88"/>
        <end position="107"/>
    </location>
</feature>
<dbReference type="GO" id="GO:0005886">
    <property type="term" value="C:plasma membrane"/>
    <property type="evidence" value="ECO:0007669"/>
    <property type="project" value="UniProtKB-SubCell"/>
</dbReference>
<evidence type="ECO:0000313" key="10">
    <source>
        <dbReference type="Proteomes" id="UP000318102"/>
    </source>
</evidence>
<keyword evidence="3" id="KW-0813">Transport</keyword>
<dbReference type="PANTHER" id="PTHR23514:SF3">
    <property type="entry name" value="BYPASS OF STOP CODON PROTEIN 6"/>
    <property type="match status" value="1"/>
</dbReference>